<keyword evidence="6" id="KW-0269">Exonuclease</keyword>
<dbReference type="GO" id="GO:0003677">
    <property type="term" value="F:DNA binding"/>
    <property type="evidence" value="ECO:0007669"/>
    <property type="project" value="UniProtKB-KW"/>
</dbReference>
<comment type="catalytic activity">
    <reaction evidence="13">
        <text>ATP + H2O = ADP + phosphate + H(+)</text>
        <dbReference type="Rhea" id="RHEA:13065"/>
        <dbReference type="ChEBI" id="CHEBI:15377"/>
        <dbReference type="ChEBI" id="CHEBI:15378"/>
        <dbReference type="ChEBI" id="CHEBI:30616"/>
        <dbReference type="ChEBI" id="CHEBI:43474"/>
        <dbReference type="ChEBI" id="CHEBI:456216"/>
        <dbReference type="EC" id="5.6.2.4"/>
    </reaction>
</comment>
<evidence type="ECO:0000259" key="15">
    <source>
        <dbReference type="PROSITE" id="PS51198"/>
    </source>
</evidence>
<dbReference type="Gene3D" id="3.40.50.300">
    <property type="entry name" value="P-loop containing nucleotide triphosphate hydrolases"/>
    <property type="match status" value="4"/>
</dbReference>
<dbReference type="RefSeq" id="WP_055223396.1">
    <property type="nucleotide sequence ID" value="NZ_BLYL01000003.1"/>
</dbReference>
<evidence type="ECO:0000256" key="1">
    <source>
        <dbReference type="ARBA" id="ARBA00022722"/>
    </source>
</evidence>
<evidence type="ECO:0000256" key="9">
    <source>
        <dbReference type="ARBA" id="ARBA00023204"/>
    </source>
</evidence>
<keyword evidence="7 14" id="KW-0067">ATP-binding</keyword>
<dbReference type="GO" id="GO:0043138">
    <property type="term" value="F:3'-5' DNA helicase activity"/>
    <property type="evidence" value="ECO:0007669"/>
    <property type="project" value="UniProtKB-EC"/>
</dbReference>
<keyword evidence="2 14" id="KW-0547">Nucleotide-binding</keyword>
<keyword evidence="4 14" id="KW-0378">Hydrolase</keyword>
<accession>A0AAI9NY30</accession>
<dbReference type="Proteomes" id="UP000660047">
    <property type="component" value="Unassembled WGS sequence"/>
</dbReference>
<keyword evidence="8" id="KW-0238">DNA-binding</keyword>
<keyword evidence="10" id="KW-0413">Isomerase</keyword>
<proteinExistence type="predicted"/>
<dbReference type="Pfam" id="PF00580">
    <property type="entry name" value="UvrD-helicase"/>
    <property type="match status" value="2"/>
</dbReference>
<comment type="caution">
    <text evidence="17">The sequence shown here is derived from an EMBL/GenBank/DDBJ whole genome shotgun (WGS) entry which is preliminary data.</text>
</comment>
<evidence type="ECO:0000256" key="2">
    <source>
        <dbReference type="ARBA" id="ARBA00022741"/>
    </source>
</evidence>
<protein>
    <recommendedName>
        <fullName evidence="12">DNA 3'-5' helicase</fullName>
        <ecNumber evidence="12">5.6.2.4</ecNumber>
    </recommendedName>
</protein>
<feature type="binding site" evidence="14">
    <location>
        <begin position="32"/>
        <end position="39"/>
    </location>
    <ligand>
        <name>ATP</name>
        <dbReference type="ChEBI" id="CHEBI:30616"/>
    </ligand>
</feature>
<dbReference type="GO" id="GO:0005524">
    <property type="term" value="F:ATP binding"/>
    <property type="evidence" value="ECO:0007669"/>
    <property type="project" value="UniProtKB-UniRule"/>
</dbReference>
<dbReference type="InterPro" id="IPR027417">
    <property type="entry name" value="P-loop_NTPase"/>
</dbReference>
<evidence type="ECO:0000256" key="6">
    <source>
        <dbReference type="ARBA" id="ARBA00022839"/>
    </source>
</evidence>
<dbReference type="PROSITE" id="PS51198">
    <property type="entry name" value="UVRD_HELICASE_ATP_BIND"/>
    <property type="match status" value="1"/>
</dbReference>
<dbReference type="GO" id="GO:0006302">
    <property type="term" value="P:double-strand break repair"/>
    <property type="evidence" value="ECO:0007669"/>
    <property type="project" value="InterPro"/>
</dbReference>
<comment type="catalytic activity">
    <reaction evidence="11">
        <text>Couples ATP hydrolysis with the unwinding of duplex DNA by translocating in the 3'-5' direction.</text>
        <dbReference type="EC" id="5.6.2.4"/>
    </reaction>
</comment>
<dbReference type="InterPro" id="IPR014016">
    <property type="entry name" value="UvrD-like_ATP-bd"/>
</dbReference>
<dbReference type="GO" id="GO:0000725">
    <property type="term" value="P:recombinational repair"/>
    <property type="evidence" value="ECO:0007669"/>
    <property type="project" value="TreeGrafter"/>
</dbReference>
<reference evidence="17" key="1">
    <citation type="submission" date="2020-06" db="EMBL/GenBank/DDBJ databases">
        <title>Characterization of fructooligosaccharide metabolism and fructooligosaccharide-degrading enzymes in human commensal butyrate producers.</title>
        <authorList>
            <person name="Tanno H."/>
            <person name="Fujii T."/>
            <person name="Hirano K."/>
            <person name="Maeno S."/>
            <person name="Tonozuka T."/>
            <person name="Sakamoto M."/>
            <person name="Ohkuma M."/>
            <person name="Tochio T."/>
            <person name="Endo A."/>
        </authorList>
    </citation>
    <scope>NUCLEOTIDE SEQUENCE</scope>
    <source>
        <strain evidence="17">JCM 31265</strain>
    </source>
</reference>
<dbReference type="GO" id="GO:0033202">
    <property type="term" value="C:DNA helicase complex"/>
    <property type="evidence" value="ECO:0007669"/>
    <property type="project" value="TreeGrafter"/>
</dbReference>
<evidence type="ECO:0000256" key="14">
    <source>
        <dbReference type="PROSITE-ProRule" id="PRU00560"/>
    </source>
</evidence>
<dbReference type="PANTHER" id="PTHR11070:SF48">
    <property type="entry name" value="ATP-DEPENDENT HELICASE_NUCLEASE SUBUNIT A"/>
    <property type="match status" value="1"/>
</dbReference>
<dbReference type="Pfam" id="PF12705">
    <property type="entry name" value="PDDEXK_1"/>
    <property type="match status" value="1"/>
</dbReference>
<dbReference type="GO" id="GO:0005829">
    <property type="term" value="C:cytosol"/>
    <property type="evidence" value="ECO:0007669"/>
    <property type="project" value="TreeGrafter"/>
</dbReference>
<keyword evidence="5 14" id="KW-0347">Helicase</keyword>
<dbReference type="EC" id="5.6.2.4" evidence="12"/>
<keyword evidence="3" id="KW-0227">DNA damage</keyword>
<dbReference type="InterPro" id="IPR011335">
    <property type="entry name" value="Restrct_endonuc-II-like"/>
</dbReference>
<feature type="domain" description="UvrD-like helicase ATP-binding" evidence="15">
    <location>
        <begin position="11"/>
        <end position="537"/>
    </location>
</feature>
<evidence type="ECO:0000256" key="3">
    <source>
        <dbReference type="ARBA" id="ARBA00022763"/>
    </source>
</evidence>
<gene>
    <name evidence="17" type="primary">addA</name>
    <name evidence="17" type="ORF">COEU31_07110</name>
</gene>
<dbReference type="Gene3D" id="3.90.320.10">
    <property type="match status" value="1"/>
</dbReference>
<dbReference type="EMBL" id="BLYL01000003">
    <property type="protein sequence ID" value="GFO93665.1"/>
    <property type="molecule type" value="Genomic_DNA"/>
</dbReference>
<dbReference type="PANTHER" id="PTHR11070">
    <property type="entry name" value="UVRD / RECB / PCRA DNA HELICASE FAMILY MEMBER"/>
    <property type="match status" value="1"/>
</dbReference>
<keyword evidence="1" id="KW-0540">Nuclease</keyword>
<evidence type="ECO:0000259" key="16">
    <source>
        <dbReference type="PROSITE" id="PS51217"/>
    </source>
</evidence>
<dbReference type="InterPro" id="IPR014017">
    <property type="entry name" value="DNA_helicase_UvrD-like_C"/>
</dbReference>
<evidence type="ECO:0000313" key="17">
    <source>
        <dbReference type="EMBL" id="GFO93665.1"/>
    </source>
</evidence>
<dbReference type="SUPFAM" id="SSF52540">
    <property type="entry name" value="P-loop containing nucleoside triphosphate hydrolases"/>
    <property type="match status" value="1"/>
</dbReference>
<dbReference type="NCBIfam" id="TIGR02785">
    <property type="entry name" value="addA_Gpos"/>
    <property type="match status" value="1"/>
</dbReference>
<dbReference type="InterPro" id="IPR038726">
    <property type="entry name" value="PDDEXK_AddAB-type"/>
</dbReference>
<dbReference type="InterPro" id="IPR000212">
    <property type="entry name" value="DNA_helicase_UvrD/REP"/>
</dbReference>
<dbReference type="Pfam" id="PF13361">
    <property type="entry name" value="UvrD_C"/>
    <property type="match status" value="1"/>
</dbReference>
<evidence type="ECO:0000256" key="7">
    <source>
        <dbReference type="ARBA" id="ARBA00022840"/>
    </source>
</evidence>
<dbReference type="InterPro" id="IPR011604">
    <property type="entry name" value="PDDEXK-like_dom_sf"/>
</dbReference>
<name>A0AAI9NY30_9FIRM</name>
<evidence type="ECO:0000256" key="5">
    <source>
        <dbReference type="ARBA" id="ARBA00022806"/>
    </source>
</evidence>
<evidence type="ECO:0000256" key="4">
    <source>
        <dbReference type="ARBA" id="ARBA00022801"/>
    </source>
</evidence>
<evidence type="ECO:0000256" key="13">
    <source>
        <dbReference type="ARBA" id="ARBA00048988"/>
    </source>
</evidence>
<sequence>MGKDMKTDNGIKWTDQQAHVIDTRHGNLLVSAAAGSGKTAVLVERIIEMVAGRNSRGDRIEGSEPVSVDELLVVTFTNAAAAQMKEKIGQALQKKIDEMMAKGEYDEHLIKQMTLINHADICTIDSFCLRIVKEYFARVELDCAFGIADDTEMKIIKRDVMDQVMEMCYEDESVVPGFDRLIMTFARNESDSAVPDIVERIIKVISSYPEPKKWLAQAADAMKFVVDTSSTEEEKRREVVGLPMVRTFADRVYMMLRTADDMVRECQKYATEAYGLEAYGLRVDKDVELITHMLRSCGGEDDLHVDLFELRDIYRSSLRPEGLKMEKDAQGRSICYAFDRFVNPGGGADPEKKEFVKSRRDVYKSIIDDIVSVVLDVDDILRQAAMTEPVISSLLKLTELYMDELMKVKMDKNMFEFHDIEEFAFRILCDGIEDGRAVPSEIGKEVSRRYREILIDEYQDSNFLQEYILASVSGHGEDIHNTFMVGDVKQSIYRFRMARPDLFIEKYDSYRRLGDADIADPDIDGNSILLTRNFRSEINVLKTVNSIFAQLMRREIGDIEYDEGAKLNSRFAISDGEGMTEPDDVDHGPVSEFILIDNNMREADVSEEYGNPEVEANYIAGKIRDIVDGSEPLYVGSGADRRPVRYKDIVILLRSVSTASTIFDRVFQEKGIPLYIESESGYFDAAEIRTLVSMLSIVDNSYVDYDLAAVLRSPLVGLDEEELAVIVGEYRSRYEKNGMDWNARLYDKVIDYMDTHVGEKKHAVDRLWEFLRMLDYLKKNKNYMSISDIIRYVLDTTGFYWFVGARPMGRRRQANIDMLIKKADDFEENSKGVFNFIRYVDELKTNDLDFAEADVVSENEDVVRVMTMHKSKGLEFPVVFVSGLGKEFNLMDTRSNVLVHQDHYLACDQVDLRTRARRMTFFKRIMSKNIVAETYAEEMRVLYVALTRAKEKLYMTGCVKDADKFKAACDMYIIGDRMNYASIMKANGYAAWIYTALRYVGECDHVKSIEVEADSFMSPETDQDEAENMTVEASEAKLDKELYDHVKNGLEFRYGYRHSGLKSKMSITEIKRLQAHGEDAITPDILTSREYSARSEVPIPAFMSEERIVHGNEIGNIYHKIMELADFSGKTVADAEKDVDRVFELGLFDELYRERIRPKKIYKMIHSEIGQRMAAAGKSDRLYRERQFYMMMKPGEIMGSLKDCGDETIVVQGIIDAYFEEDGGIVLLDYKTDSVKDASELVKRYHVQLDKYADVLEQLTGMKVKEKVIYSFCLDTTVNL</sequence>
<evidence type="ECO:0000313" key="18">
    <source>
        <dbReference type="Proteomes" id="UP000660047"/>
    </source>
</evidence>
<evidence type="ECO:0000256" key="12">
    <source>
        <dbReference type="ARBA" id="ARBA00034808"/>
    </source>
</evidence>
<evidence type="ECO:0000256" key="10">
    <source>
        <dbReference type="ARBA" id="ARBA00023235"/>
    </source>
</evidence>
<feature type="domain" description="UvrD-like helicase C-terminal" evidence="16">
    <location>
        <begin position="554"/>
        <end position="873"/>
    </location>
</feature>
<dbReference type="InterPro" id="IPR014152">
    <property type="entry name" value="AddA"/>
</dbReference>
<dbReference type="AlphaFoldDB" id="A0AAI9NY30"/>
<evidence type="ECO:0000256" key="11">
    <source>
        <dbReference type="ARBA" id="ARBA00034617"/>
    </source>
</evidence>
<dbReference type="GO" id="GO:0004527">
    <property type="term" value="F:exonuclease activity"/>
    <property type="evidence" value="ECO:0007669"/>
    <property type="project" value="UniProtKB-KW"/>
</dbReference>
<dbReference type="Gene3D" id="1.10.486.10">
    <property type="entry name" value="PCRA, domain 4"/>
    <property type="match status" value="1"/>
</dbReference>
<dbReference type="PROSITE" id="PS51217">
    <property type="entry name" value="UVRD_HELICASE_CTER"/>
    <property type="match status" value="1"/>
</dbReference>
<dbReference type="SUPFAM" id="SSF52980">
    <property type="entry name" value="Restriction endonuclease-like"/>
    <property type="match status" value="1"/>
</dbReference>
<keyword evidence="9" id="KW-0234">DNA repair</keyword>
<evidence type="ECO:0000256" key="8">
    <source>
        <dbReference type="ARBA" id="ARBA00023125"/>
    </source>
</evidence>
<organism evidence="17 18">
    <name type="scientific">Coprococcus eutactus</name>
    <dbReference type="NCBI Taxonomy" id="33043"/>
    <lineage>
        <taxon>Bacteria</taxon>
        <taxon>Bacillati</taxon>
        <taxon>Bacillota</taxon>
        <taxon>Clostridia</taxon>
        <taxon>Lachnospirales</taxon>
        <taxon>Lachnospiraceae</taxon>
        <taxon>Coprococcus</taxon>
    </lineage>
</organism>